<feature type="non-terminal residue" evidence="1">
    <location>
        <position position="1"/>
    </location>
</feature>
<reference evidence="1" key="1">
    <citation type="submission" date="2018-05" db="EMBL/GenBank/DDBJ databases">
        <authorList>
            <person name="Lanie J.A."/>
            <person name="Ng W.-L."/>
            <person name="Kazmierczak K.M."/>
            <person name="Andrzejewski T.M."/>
            <person name="Davidsen T.M."/>
            <person name="Wayne K.J."/>
            <person name="Tettelin H."/>
            <person name="Glass J.I."/>
            <person name="Rusch D."/>
            <person name="Podicherti R."/>
            <person name="Tsui H.-C.T."/>
            <person name="Winkler M.E."/>
        </authorList>
    </citation>
    <scope>NUCLEOTIDE SEQUENCE</scope>
</reference>
<proteinExistence type="predicted"/>
<accession>A0A381P4Y0</accession>
<organism evidence="1">
    <name type="scientific">marine metagenome</name>
    <dbReference type="NCBI Taxonomy" id="408172"/>
    <lineage>
        <taxon>unclassified sequences</taxon>
        <taxon>metagenomes</taxon>
        <taxon>ecological metagenomes</taxon>
    </lineage>
</organism>
<dbReference type="AlphaFoldDB" id="A0A381P4Y0"/>
<dbReference type="EMBL" id="UINC01000840">
    <property type="protein sequence ID" value="SUZ61981.1"/>
    <property type="molecule type" value="Genomic_DNA"/>
</dbReference>
<protein>
    <submittedName>
        <fullName evidence="1">Uncharacterized protein</fullName>
    </submittedName>
</protein>
<evidence type="ECO:0000313" key="1">
    <source>
        <dbReference type="EMBL" id="SUZ61981.1"/>
    </source>
</evidence>
<name>A0A381P4Y0_9ZZZZ</name>
<sequence>VRLISLLNITFYTKVRSRVILEMPGKSEPNLFQAGAGKVVITPPVGFVIGGPEHPERVSTGIADDLLARVIVLESQGNRIAIISLDVWGLAKPVLESIKRAITVSTHIPEDSIWLTVTGNGTTPPLWRDEPLYANYTTYLPEQVNGAVQAALRSMEPASMGSTGILLPEVSTFIDGPGLPGNPALFVVAINRADGTGIARLMNFACPATITGPSTMWTADYPGYACWALEQNGGGLSLFSQAPSHDIRPFDWWIQNTDPTHSARNPKDVHAFGLLLATQADNAAAETVQRRNVEIAIRADEATGIQVLRVGDAFFISTNKPQPNKFARRLRRHFPHSNTIVTANLSGGLFDSKATFDPRGIRRSIALLNELGAT</sequence>
<gene>
    <name evidence="1" type="ORF">METZ01_LOCUS14835</name>
</gene>